<dbReference type="SUPFAM" id="SSF53850">
    <property type="entry name" value="Periplasmic binding protein-like II"/>
    <property type="match status" value="1"/>
</dbReference>
<evidence type="ECO:0000313" key="4">
    <source>
        <dbReference type="Proteomes" id="UP000626026"/>
    </source>
</evidence>
<evidence type="ECO:0000313" key="3">
    <source>
        <dbReference type="EMBL" id="MBC9207202.1"/>
    </source>
</evidence>
<protein>
    <submittedName>
        <fullName evidence="3">Tripartite tricarboxylate transporter substrate binding protein</fullName>
    </submittedName>
</protein>
<comment type="similarity">
    <text evidence="1">Belongs to the UPF0065 (bug) family.</text>
</comment>
<gene>
    <name evidence="3" type="ORF">IBL26_10180</name>
</gene>
<organism evidence="3 4">
    <name type="scientific">Teichococcus aerophilus</name>
    <dbReference type="NCBI Taxonomy" id="1224513"/>
    <lineage>
        <taxon>Bacteria</taxon>
        <taxon>Pseudomonadati</taxon>
        <taxon>Pseudomonadota</taxon>
        <taxon>Alphaproteobacteria</taxon>
        <taxon>Acetobacterales</taxon>
        <taxon>Roseomonadaceae</taxon>
        <taxon>Roseomonas</taxon>
    </lineage>
</organism>
<dbReference type="PIRSF" id="PIRSF017082">
    <property type="entry name" value="YflP"/>
    <property type="match status" value="1"/>
</dbReference>
<dbReference type="Gene3D" id="3.40.190.10">
    <property type="entry name" value="Periplasmic binding protein-like II"/>
    <property type="match status" value="1"/>
</dbReference>
<sequence length="328" mass="33820">MITFPRLGRRAALGASLGLLLPAAARAQGAAWPTRAPSIIVPFAAGGGVDVATRTVADAAGTILGQRLVIENRGGGSTIPATQAVTRAQPDGYTMLAVPTTTVINPAFRNDIPYDWKTELVPVGLIAKLPFVVVTSANSPVKTMQELAEATRKSGQPLTFGSGGSGTVAHLAGELFGLRAGIETQHVPYRGEAPALTDTIGGTLNVMFCTLASASGQIQSGTLRALAVTTAQRVPGMPDVPTVAEQGFPGYDVSAWVALAVPRGTPAAPIQALNHAFNEALKQAPVQQRLATLGAVPAGSTPEELATFMAAEATLWAKVITDAKVRME</sequence>
<reference evidence="3 4" key="1">
    <citation type="journal article" date="2013" name="Int. J. Syst. Evol. Microbiol.">
        <title>Roseomonas aerophila sp. nov., isolated from air.</title>
        <authorList>
            <person name="Kim S.J."/>
            <person name="Weon H.Y."/>
            <person name="Ahn J.H."/>
            <person name="Hong S.B."/>
            <person name="Seok S.J."/>
            <person name="Whang K.S."/>
            <person name="Kwon S.W."/>
        </authorList>
    </citation>
    <scope>NUCLEOTIDE SEQUENCE [LARGE SCALE GENOMIC DNA]</scope>
    <source>
        <strain evidence="3 4">NBRC 108923</strain>
    </source>
</reference>
<dbReference type="RefSeq" id="WP_187784366.1">
    <property type="nucleotide sequence ID" value="NZ_JACTVA010000014.1"/>
</dbReference>
<evidence type="ECO:0000256" key="2">
    <source>
        <dbReference type="SAM" id="SignalP"/>
    </source>
</evidence>
<feature type="signal peptide" evidence="2">
    <location>
        <begin position="1"/>
        <end position="27"/>
    </location>
</feature>
<dbReference type="Pfam" id="PF03401">
    <property type="entry name" value="TctC"/>
    <property type="match status" value="1"/>
</dbReference>
<keyword evidence="4" id="KW-1185">Reference proteome</keyword>
<comment type="caution">
    <text evidence="3">The sequence shown here is derived from an EMBL/GenBank/DDBJ whole genome shotgun (WGS) entry which is preliminary data.</text>
</comment>
<dbReference type="Gene3D" id="3.40.190.150">
    <property type="entry name" value="Bordetella uptake gene, domain 1"/>
    <property type="match status" value="1"/>
</dbReference>
<keyword evidence="2" id="KW-0732">Signal</keyword>
<proteinExistence type="inferred from homology"/>
<dbReference type="PANTHER" id="PTHR42928:SF5">
    <property type="entry name" value="BLR1237 PROTEIN"/>
    <property type="match status" value="1"/>
</dbReference>
<dbReference type="PANTHER" id="PTHR42928">
    <property type="entry name" value="TRICARBOXYLATE-BINDING PROTEIN"/>
    <property type="match status" value="1"/>
</dbReference>
<accession>A0ABR7RM75</accession>
<feature type="chain" id="PRO_5046697274" evidence="2">
    <location>
        <begin position="28"/>
        <end position="328"/>
    </location>
</feature>
<dbReference type="EMBL" id="JACTVA010000014">
    <property type="protein sequence ID" value="MBC9207202.1"/>
    <property type="molecule type" value="Genomic_DNA"/>
</dbReference>
<dbReference type="InterPro" id="IPR042100">
    <property type="entry name" value="Bug_dom1"/>
</dbReference>
<dbReference type="Proteomes" id="UP000626026">
    <property type="component" value="Unassembled WGS sequence"/>
</dbReference>
<dbReference type="CDD" id="cd07012">
    <property type="entry name" value="PBP2_Bug_TTT"/>
    <property type="match status" value="1"/>
</dbReference>
<name>A0ABR7RM75_9PROT</name>
<dbReference type="InterPro" id="IPR005064">
    <property type="entry name" value="BUG"/>
</dbReference>
<evidence type="ECO:0000256" key="1">
    <source>
        <dbReference type="ARBA" id="ARBA00006987"/>
    </source>
</evidence>